<feature type="signal peptide" evidence="1">
    <location>
        <begin position="1"/>
        <end position="19"/>
    </location>
</feature>
<dbReference type="OrthoDB" id="1898560at2759"/>
<name>A0A4P9WHH3_9FUNG</name>
<keyword evidence="5" id="KW-1185">Reference proteome</keyword>
<dbReference type="InterPro" id="IPR008978">
    <property type="entry name" value="HSP20-like_chaperone"/>
</dbReference>
<accession>A0A4P9WHH3</accession>
<dbReference type="FunFam" id="2.60.40.790:FF:000012">
    <property type="entry name" value="SGT1 homolog, MIS12 kinetochore complex assembly cochaperone"/>
    <property type="match status" value="1"/>
</dbReference>
<organism evidence="4 5">
    <name type="scientific">Blyttiomyces helicus</name>
    <dbReference type="NCBI Taxonomy" id="388810"/>
    <lineage>
        <taxon>Eukaryota</taxon>
        <taxon>Fungi</taxon>
        <taxon>Fungi incertae sedis</taxon>
        <taxon>Chytridiomycota</taxon>
        <taxon>Chytridiomycota incertae sedis</taxon>
        <taxon>Chytridiomycetes</taxon>
        <taxon>Chytridiomycetes incertae sedis</taxon>
        <taxon>Blyttiomyces</taxon>
    </lineage>
</organism>
<evidence type="ECO:0000259" key="2">
    <source>
        <dbReference type="PROSITE" id="PS51048"/>
    </source>
</evidence>
<feature type="domain" description="SGS" evidence="2">
    <location>
        <begin position="157"/>
        <end position="244"/>
    </location>
</feature>
<dbReference type="PANTHER" id="PTHR45862">
    <property type="entry name" value="PROTEIN SGT1 HOMOLOG"/>
    <property type="match status" value="1"/>
</dbReference>
<dbReference type="Pfam" id="PF05002">
    <property type="entry name" value="SGS"/>
    <property type="match status" value="1"/>
</dbReference>
<dbReference type="InterPro" id="IPR044563">
    <property type="entry name" value="Sgt1-like"/>
</dbReference>
<evidence type="ECO:0000313" key="4">
    <source>
        <dbReference type="EMBL" id="RKO91395.1"/>
    </source>
</evidence>
<dbReference type="GO" id="GO:0051087">
    <property type="term" value="F:protein-folding chaperone binding"/>
    <property type="evidence" value="ECO:0007669"/>
    <property type="project" value="InterPro"/>
</dbReference>
<gene>
    <name evidence="4" type="ORF">BDK51DRAFT_15533</name>
</gene>
<evidence type="ECO:0000256" key="1">
    <source>
        <dbReference type="SAM" id="SignalP"/>
    </source>
</evidence>
<evidence type="ECO:0000313" key="5">
    <source>
        <dbReference type="Proteomes" id="UP000269721"/>
    </source>
</evidence>
<evidence type="ECO:0000259" key="3">
    <source>
        <dbReference type="PROSITE" id="PS51203"/>
    </source>
</evidence>
<dbReference type="PROSITE" id="PS51048">
    <property type="entry name" value="SGS"/>
    <property type="match status" value="1"/>
</dbReference>
<dbReference type="Pfam" id="PF04969">
    <property type="entry name" value="CS"/>
    <property type="match status" value="1"/>
</dbReference>
<proteinExistence type="predicted"/>
<keyword evidence="1" id="KW-0732">Signal</keyword>
<feature type="domain" description="CS" evidence="3">
    <location>
        <begin position="47"/>
        <end position="137"/>
    </location>
</feature>
<dbReference type="CDD" id="cd06466">
    <property type="entry name" value="p23_CS_SGT1_like"/>
    <property type="match status" value="1"/>
</dbReference>
<dbReference type="Proteomes" id="UP000269721">
    <property type="component" value="Unassembled WGS sequence"/>
</dbReference>
<dbReference type="SUPFAM" id="SSF49764">
    <property type="entry name" value="HSP20-like chaperones"/>
    <property type="match status" value="1"/>
</dbReference>
<dbReference type="GO" id="GO:0005737">
    <property type="term" value="C:cytoplasm"/>
    <property type="evidence" value="ECO:0007669"/>
    <property type="project" value="UniProtKB-ARBA"/>
</dbReference>
<sequence>MRCNGVLTLRACPPPLLLAAPAPAVQAPTADSAPVAIPPTASFLTPTANIRHEWFQNENFVTISVFVKKLVPEAVTVDFSPRALSVTIRRPGQPDYSLELDLAHEIDPSGSKFAILSTKIEIKIKKERAGIKWGALEGEETGPVADVASVQADDRPVYPSSSKKKHDWDRVAREVEAEKPEGEQALNALFQNIYKDASDDVKRAMLKSYQESNGTCLSTNWAEVGRAPVPVTPPEGMIAKKYDI</sequence>
<dbReference type="InterPro" id="IPR007052">
    <property type="entry name" value="CS_dom"/>
</dbReference>
<dbReference type="InterPro" id="IPR007699">
    <property type="entry name" value="SGS_dom"/>
</dbReference>
<protein>
    <submittedName>
        <fullName evidence="4">HSP20-like chaperone</fullName>
    </submittedName>
</protein>
<dbReference type="Gene3D" id="2.60.40.790">
    <property type="match status" value="1"/>
</dbReference>
<dbReference type="AlphaFoldDB" id="A0A4P9WHH3"/>
<reference evidence="5" key="1">
    <citation type="journal article" date="2018" name="Nat. Microbiol.">
        <title>Leveraging single-cell genomics to expand the fungal tree of life.</title>
        <authorList>
            <person name="Ahrendt S.R."/>
            <person name="Quandt C.A."/>
            <person name="Ciobanu D."/>
            <person name="Clum A."/>
            <person name="Salamov A."/>
            <person name="Andreopoulos B."/>
            <person name="Cheng J.F."/>
            <person name="Woyke T."/>
            <person name="Pelin A."/>
            <person name="Henrissat B."/>
            <person name="Reynolds N.K."/>
            <person name="Benny G.L."/>
            <person name="Smith M.E."/>
            <person name="James T.Y."/>
            <person name="Grigoriev I.V."/>
        </authorList>
    </citation>
    <scope>NUCLEOTIDE SEQUENCE [LARGE SCALE GENOMIC DNA]</scope>
</reference>
<feature type="non-terminal residue" evidence="4">
    <location>
        <position position="244"/>
    </location>
</feature>
<dbReference type="EMBL" id="KZ995088">
    <property type="protein sequence ID" value="RKO91395.1"/>
    <property type="molecule type" value="Genomic_DNA"/>
</dbReference>
<dbReference type="PROSITE" id="PS51203">
    <property type="entry name" value="CS"/>
    <property type="match status" value="1"/>
</dbReference>
<feature type="chain" id="PRO_5020432997" evidence="1">
    <location>
        <begin position="20"/>
        <end position="244"/>
    </location>
</feature>